<evidence type="ECO:0000313" key="3">
    <source>
        <dbReference type="Proteomes" id="UP000603640"/>
    </source>
</evidence>
<evidence type="ECO:0000259" key="1">
    <source>
        <dbReference type="Pfam" id="PF14534"/>
    </source>
</evidence>
<dbReference type="Proteomes" id="UP000603640">
    <property type="component" value="Unassembled WGS sequence"/>
</dbReference>
<dbReference type="InterPro" id="IPR027843">
    <property type="entry name" value="DUF4440"/>
</dbReference>
<dbReference type="InterPro" id="IPR032710">
    <property type="entry name" value="NTF2-like_dom_sf"/>
</dbReference>
<comment type="caution">
    <text evidence="2">The sequence shown here is derived from an EMBL/GenBank/DDBJ whole genome shotgun (WGS) entry which is preliminary data.</text>
</comment>
<keyword evidence="3" id="KW-1185">Reference proteome</keyword>
<gene>
    <name evidence="2" type="ORF">H8S84_16975</name>
</gene>
<dbReference type="AlphaFoldDB" id="A0A923SPW1"/>
<dbReference type="EMBL" id="JACRVF010000005">
    <property type="protein sequence ID" value="MBC5994540.1"/>
    <property type="molecule type" value="Genomic_DNA"/>
</dbReference>
<dbReference type="RefSeq" id="WP_187068557.1">
    <property type="nucleotide sequence ID" value="NZ_JACRVF010000005.1"/>
</dbReference>
<evidence type="ECO:0000313" key="2">
    <source>
        <dbReference type="EMBL" id="MBC5994540.1"/>
    </source>
</evidence>
<sequence>MKPFSYITFILMFAFLVACDSSKEEMDVQKLNQDFISAWNSKDSEKVISMMGEDVQFLQGEMHLRGKSDVSNRWVRETINTINNLRLSNVSSAVDENLAYGAGTFTVDVLPAGPQEPHGTGEGNYTLIWKKGEDGEWKLNYAQLEDMPVQARNF</sequence>
<dbReference type="Pfam" id="PF14534">
    <property type="entry name" value="DUF4440"/>
    <property type="match status" value="1"/>
</dbReference>
<feature type="domain" description="DUF4440" evidence="1">
    <location>
        <begin position="29"/>
        <end position="139"/>
    </location>
</feature>
<proteinExistence type="predicted"/>
<name>A0A923SPW1_9BACT</name>
<protein>
    <submittedName>
        <fullName evidence="2">Nuclear transport factor 2 family protein</fullName>
    </submittedName>
</protein>
<dbReference type="Gene3D" id="3.10.450.50">
    <property type="match status" value="1"/>
</dbReference>
<dbReference type="PROSITE" id="PS51257">
    <property type="entry name" value="PROKAR_LIPOPROTEIN"/>
    <property type="match status" value="1"/>
</dbReference>
<accession>A0A923SPW1</accession>
<organism evidence="2 3">
    <name type="scientific">Pontibacter cellulosilyticus</name>
    <dbReference type="NCBI Taxonomy" id="1720253"/>
    <lineage>
        <taxon>Bacteria</taxon>
        <taxon>Pseudomonadati</taxon>
        <taxon>Bacteroidota</taxon>
        <taxon>Cytophagia</taxon>
        <taxon>Cytophagales</taxon>
        <taxon>Hymenobacteraceae</taxon>
        <taxon>Pontibacter</taxon>
    </lineage>
</organism>
<reference evidence="2" key="1">
    <citation type="submission" date="2020-08" db="EMBL/GenBank/DDBJ databases">
        <title>Pontibacter sp. SD6 16S ribosomal RNA gene Genome sequencing and assembly.</title>
        <authorList>
            <person name="Kang M."/>
        </authorList>
    </citation>
    <scope>NUCLEOTIDE SEQUENCE</scope>
    <source>
        <strain evidence="2">SD6</strain>
    </source>
</reference>
<dbReference type="SUPFAM" id="SSF54427">
    <property type="entry name" value="NTF2-like"/>
    <property type="match status" value="1"/>
</dbReference>